<evidence type="ECO:0000256" key="16">
    <source>
        <dbReference type="SAM" id="Phobius"/>
    </source>
</evidence>
<comment type="subcellular location">
    <subcellularLocation>
        <location evidence="2">Endoplasmic reticulum membrane</location>
        <topology evidence="2">Multi-pass membrane protein</topology>
    </subcellularLocation>
</comment>
<keyword evidence="8" id="KW-0378">Hydrolase</keyword>
<dbReference type="GO" id="GO:0006508">
    <property type="term" value="P:proteolysis"/>
    <property type="evidence" value="ECO:0007669"/>
    <property type="project" value="UniProtKB-KW"/>
</dbReference>
<evidence type="ECO:0000256" key="9">
    <source>
        <dbReference type="ARBA" id="ARBA00022824"/>
    </source>
</evidence>
<dbReference type="SUPFAM" id="SSF53187">
    <property type="entry name" value="Zn-dependent exopeptidases"/>
    <property type="match status" value="1"/>
</dbReference>
<dbReference type="InterPro" id="IPR008010">
    <property type="entry name" value="Tatp1"/>
</dbReference>
<dbReference type="Proteomes" id="UP000008909">
    <property type="component" value="Unassembled WGS sequence"/>
</dbReference>
<evidence type="ECO:0000256" key="15">
    <source>
        <dbReference type="SAM" id="MobiDB-lite"/>
    </source>
</evidence>
<feature type="transmembrane region" description="Helical" evidence="16">
    <location>
        <begin position="742"/>
        <end position="767"/>
    </location>
</feature>
<reference evidence="18" key="1">
    <citation type="journal article" date="2011" name="Genome Biol.">
        <title>The draft genome of the carcinogenic human liver fluke Clonorchis sinensis.</title>
        <authorList>
            <person name="Wang X."/>
            <person name="Chen W."/>
            <person name="Huang Y."/>
            <person name="Sun J."/>
            <person name="Men J."/>
            <person name="Liu H."/>
            <person name="Luo F."/>
            <person name="Guo L."/>
            <person name="Lv X."/>
            <person name="Deng C."/>
            <person name="Zhou C."/>
            <person name="Fan Y."/>
            <person name="Li X."/>
            <person name="Huang L."/>
            <person name="Hu Y."/>
            <person name="Liang C."/>
            <person name="Hu X."/>
            <person name="Xu J."/>
            <person name="Yu X."/>
        </authorList>
    </citation>
    <scope>NUCLEOTIDE SEQUENCE [LARGE SCALE GENOMIC DNA]</scope>
    <source>
        <strain evidence="18">Henan</strain>
    </source>
</reference>
<feature type="region of interest" description="Disordered" evidence="15">
    <location>
        <begin position="1048"/>
        <end position="1067"/>
    </location>
</feature>
<feature type="region of interest" description="Disordered" evidence="15">
    <location>
        <begin position="1220"/>
        <end position="1239"/>
    </location>
</feature>
<evidence type="ECO:0000256" key="14">
    <source>
        <dbReference type="ARBA" id="ARBA00023180"/>
    </source>
</evidence>
<evidence type="ECO:0000256" key="7">
    <source>
        <dbReference type="ARBA" id="ARBA00022723"/>
    </source>
</evidence>
<feature type="transmembrane region" description="Helical" evidence="16">
    <location>
        <begin position="646"/>
        <end position="667"/>
    </location>
</feature>
<keyword evidence="5" id="KW-0645">Protease</keyword>
<evidence type="ECO:0000256" key="10">
    <source>
        <dbReference type="ARBA" id="ARBA00022833"/>
    </source>
</evidence>
<keyword evidence="13 16" id="KW-0472">Membrane</keyword>
<comment type="similarity">
    <text evidence="3">Belongs to the TAPT1 family.</text>
</comment>
<evidence type="ECO:0000256" key="12">
    <source>
        <dbReference type="ARBA" id="ARBA00023049"/>
    </source>
</evidence>
<feature type="domain" description="Peptidase M28" evidence="17">
    <location>
        <begin position="196"/>
        <end position="381"/>
    </location>
</feature>
<keyword evidence="6 16" id="KW-0812">Transmembrane</keyword>
<reference key="2">
    <citation type="submission" date="2011-10" db="EMBL/GenBank/DDBJ databases">
        <title>The genome and transcriptome sequence of Clonorchis sinensis provide insights into the carcinogenic liver fluke.</title>
        <authorList>
            <person name="Wang X."/>
            <person name="Huang Y."/>
            <person name="Chen W."/>
            <person name="Liu H."/>
            <person name="Guo L."/>
            <person name="Chen Y."/>
            <person name="Luo F."/>
            <person name="Zhou W."/>
            <person name="Sun J."/>
            <person name="Mao Q."/>
            <person name="Liang P."/>
            <person name="Zhou C."/>
            <person name="Tian Y."/>
            <person name="Men J."/>
            <person name="Lv X."/>
            <person name="Huang L."/>
            <person name="Zhou J."/>
            <person name="Hu Y."/>
            <person name="Li R."/>
            <person name="Zhang F."/>
            <person name="Lei H."/>
            <person name="Li X."/>
            <person name="Hu X."/>
            <person name="Liang C."/>
            <person name="Xu J."/>
            <person name="Wu Z."/>
            <person name="Yu X."/>
        </authorList>
    </citation>
    <scope>NUCLEOTIDE SEQUENCE</scope>
    <source>
        <strain>Henan</strain>
    </source>
</reference>
<feature type="non-terminal residue" evidence="18">
    <location>
        <position position="1"/>
    </location>
</feature>
<keyword evidence="19" id="KW-1185">Reference proteome</keyword>
<name>G7YBE7_CLOSI</name>
<comment type="similarity">
    <text evidence="4">Belongs to the peptidase M28 family.</text>
</comment>
<evidence type="ECO:0000256" key="3">
    <source>
        <dbReference type="ARBA" id="ARBA00008803"/>
    </source>
</evidence>
<protein>
    <submittedName>
        <fullName evidence="18">Protein TAPT1 homolog</fullName>
    </submittedName>
</protein>
<sequence>YSLSGSPRRDHLIKSNRISRVMDTKRRSSTSPGGGNANATTDPGNQSLASMEVKFHSSYDEADKPIPLSFWLKSTSLFFFLTLMSSSAYRPCLSNTGSDMTAAPHQFVGANARRHLQKVTSLGSRTSGSLANEVFAPEYLLSELYDIARLGESNGVDIFVDEQLSSTASFRMGYSVQSYKNVKNLLLRFHNSSLSNHTAAFLVNCHYDSFLGSPGATDTFVNCAILLEAGRAIATGKVHLVNDLIFLFNGAEESGLLTSHAFVTQHRWANDVKSFLNLEGTGAGGRLFVFQSSSDESSQLLLGTYESCFHYPYADVFGEEIFQSGLIPSDTDFRIFRDFGLVPGLDMAYVRDGYAYHTPFDTEARISEQCLQQNGEEILRFLSAVGGDKRLESLSKLKPVNHTGLPSSGPPLNELSSTQISRSQLPKPKVQTSAQHRHVYFDILGIKLFVWSVTRDRRLNYALIEADFFDAATLLLTVLTPLALRFEVPHVRLLNWSFAADFLMEADTQDGTKPTDSDWDIRNPFRKFDFSSYLKEELVQSVRQRQEKSGTDNCGPFTNRVYTFVTVPQYFESFMSYGLLQCLDHLLVIYTFLPIRCFLTGVRLLSHLVSSLFQCLCQVFYGYIPIRLKRMHTPNRLFSYELRDVVRLSIIIICTTLLVNVDSSVAYHEIRTQSVIKIYLFFNLLEVADRLLSAVCLDALDDLLYTVSKPRQRPTKNGDGTDASEDNAGYNMGWLRDLVFQYCFALVCIFAHCFLLLCQVTTLNVAFNSQNKSLVTVFISNNFVELKSNVFRKMGKTNLFQIACADVRERFHYGVWLFIIVCRNMNDTGWNLDDLWSMLFDVACIFLAEVAVDWIKHSFITKFNVIPSDVYKEYTVSIAYDLLLCRQGKNTADYFDLLSRRMGLTPIPLSCLINVMLIQTVRNPGFLWLSLPVVFCMLCAVKVVANITLLSFAYAHVKAYIKAVSAAHSGVVQDTSVTSTTKDDISFSNNLKEQLFSDKQGGEPVANGMMSQRGPRDQLVPVRYTGYDQPTGEDENFLPMLLRHRRVRSESGRCPTPEPPSPPSGRGDIMVGFAAPWQSPYDSPAAVSTQDVKSSAKYSNRANALANNALTNLLTPLFGGIADKEQVNFAPPAFNFPATLDDTNMELMTSGTPNFYRNLPDELLCNPTDGSQPNLLGEKQRSYSIDLGVLSGFTRLRDTQPHDSPQIDVAVVVDTRNVTTPLPSERGVTVEKGSQTEPIRKPRMRTWTESSDTRVHKLSRDNRLPVMWEQSSRNSVVVQQLSSGRVCVKQPLSDVDRYSMVEGHIS</sequence>
<evidence type="ECO:0000256" key="5">
    <source>
        <dbReference type="ARBA" id="ARBA00022670"/>
    </source>
</evidence>
<feature type="region of interest" description="Disordered" evidence="15">
    <location>
        <begin position="400"/>
        <end position="429"/>
    </location>
</feature>
<dbReference type="InterPro" id="IPR007484">
    <property type="entry name" value="Peptidase_M28"/>
</dbReference>
<keyword evidence="9" id="KW-0256">Endoplasmic reticulum</keyword>
<organism evidence="18 19">
    <name type="scientific">Clonorchis sinensis</name>
    <name type="common">Chinese liver fluke</name>
    <dbReference type="NCBI Taxonomy" id="79923"/>
    <lineage>
        <taxon>Eukaryota</taxon>
        <taxon>Metazoa</taxon>
        <taxon>Spiralia</taxon>
        <taxon>Lophotrochozoa</taxon>
        <taxon>Platyhelminthes</taxon>
        <taxon>Trematoda</taxon>
        <taxon>Digenea</taxon>
        <taxon>Opisthorchiida</taxon>
        <taxon>Opisthorchiata</taxon>
        <taxon>Opisthorchiidae</taxon>
        <taxon>Clonorchis</taxon>
    </lineage>
</organism>
<evidence type="ECO:0000256" key="11">
    <source>
        <dbReference type="ARBA" id="ARBA00022989"/>
    </source>
</evidence>
<dbReference type="CDD" id="cd03875">
    <property type="entry name" value="M28_Fxna_like"/>
    <property type="match status" value="1"/>
</dbReference>
<dbReference type="GO" id="GO:0046872">
    <property type="term" value="F:metal ion binding"/>
    <property type="evidence" value="ECO:0007669"/>
    <property type="project" value="UniProtKB-KW"/>
</dbReference>
<feature type="region of interest" description="Disordered" evidence="15">
    <location>
        <begin position="1"/>
        <end position="46"/>
    </location>
</feature>
<evidence type="ECO:0000256" key="8">
    <source>
        <dbReference type="ARBA" id="ARBA00022801"/>
    </source>
</evidence>
<dbReference type="GO" id="GO:0005789">
    <property type="term" value="C:endoplasmic reticulum membrane"/>
    <property type="evidence" value="ECO:0007669"/>
    <property type="project" value="UniProtKB-SubCell"/>
</dbReference>
<evidence type="ECO:0000313" key="19">
    <source>
        <dbReference type="Proteomes" id="UP000008909"/>
    </source>
</evidence>
<evidence type="ECO:0000256" key="13">
    <source>
        <dbReference type="ARBA" id="ARBA00023136"/>
    </source>
</evidence>
<comment type="cofactor">
    <cofactor evidence="1">
        <name>Zn(2+)</name>
        <dbReference type="ChEBI" id="CHEBI:29105"/>
    </cofactor>
</comment>
<dbReference type="GO" id="GO:0045724">
    <property type="term" value="P:positive regulation of cilium assembly"/>
    <property type="evidence" value="ECO:0007669"/>
    <property type="project" value="TreeGrafter"/>
</dbReference>
<evidence type="ECO:0000256" key="2">
    <source>
        <dbReference type="ARBA" id="ARBA00004477"/>
    </source>
</evidence>
<gene>
    <name evidence="18" type="ORF">CLF_104325</name>
</gene>
<accession>G7YBE7</accession>
<dbReference type="GO" id="GO:0008237">
    <property type="term" value="F:metallopeptidase activity"/>
    <property type="evidence" value="ECO:0007669"/>
    <property type="project" value="UniProtKB-KW"/>
</dbReference>
<keyword evidence="7" id="KW-0479">Metal-binding</keyword>
<keyword evidence="14" id="KW-0325">Glycoprotein</keyword>
<dbReference type="FunFam" id="3.40.630.10:FF:000008">
    <property type="entry name" value="Endoplasmic reticulum metallopeptidase 1"/>
    <property type="match status" value="1"/>
</dbReference>
<evidence type="ECO:0000259" key="17">
    <source>
        <dbReference type="Pfam" id="PF04389"/>
    </source>
</evidence>
<evidence type="ECO:0000256" key="1">
    <source>
        <dbReference type="ARBA" id="ARBA00001947"/>
    </source>
</evidence>
<dbReference type="InterPro" id="IPR048024">
    <property type="entry name" value="Fxna-like_M28_dom"/>
</dbReference>
<dbReference type="Gene3D" id="3.40.630.10">
    <property type="entry name" value="Zn peptidases"/>
    <property type="match status" value="1"/>
</dbReference>
<feature type="transmembrane region" description="Helical" evidence="16">
    <location>
        <begin position="927"/>
        <end position="955"/>
    </location>
</feature>
<dbReference type="Pfam" id="PF05346">
    <property type="entry name" value="DUF747"/>
    <property type="match status" value="1"/>
</dbReference>
<evidence type="ECO:0000313" key="18">
    <source>
        <dbReference type="EMBL" id="GAA50281.1"/>
    </source>
</evidence>
<evidence type="ECO:0000256" key="6">
    <source>
        <dbReference type="ARBA" id="ARBA00022692"/>
    </source>
</evidence>
<dbReference type="GO" id="GO:0036064">
    <property type="term" value="C:ciliary basal body"/>
    <property type="evidence" value="ECO:0007669"/>
    <property type="project" value="TreeGrafter"/>
</dbReference>
<evidence type="ECO:0000256" key="4">
    <source>
        <dbReference type="ARBA" id="ARBA00010918"/>
    </source>
</evidence>
<feature type="compositionally biased region" description="Polar residues" evidence="15">
    <location>
        <begin position="37"/>
        <end position="46"/>
    </location>
</feature>
<dbReference type="EMBL" id="DF143030">
    <property type="protein sequence ID" value="GAA50281.1"/>
    <property type="molecule type" value="Genomic_DNA"/>
</dbReference>
<dbReference type="Pfam" id="PF04389">
    <property type="entry name" value="Peptidase_M28"/>
    <property type="match status" value="1"/>
</dbReference>
<feature type="transmembrane region" description="Helical" evidence="16">
    <location>
        <begin position="605"/>
        <end position="626"/>
    </location>
</feature>
<feature type="compositionally biased region" description="Polar residues" evidence="15">
    <location>
        <begin position="414"/>
        <end position="429"/>
    </location>
</feature>
<dbReference type="PANTHER" id="PTHR13317">
    <property type="entry name" value="TRANSMEMBRANE ANTERIOR POSTERIOR TRANSFORMATION PROTEIN 1 HOMOLOG"/>
    <property type="match status" value="1"/>
</dbReference>
<dbReference type="PANTHER" id="PTHR13317:SF4">
    <property type="entry name" value="TRANSMEMBRANE ANTERIOR POSTERIOR TRANSFORMATION PROTEIN 1 HOMOLOG"/>
    <property type="match status" value="1"/>
</dbReference>
<keyword evidence="12" id="KW-0482">Metalloprotease</keyword>
<keyword evidence="11 16" id="KW-1133">Transmembrane helix</keyword>
<proteinExistence type="inferred from homology"/>
<keyword evidence="10" id="KW-0862">Zinc</keyword>